<dbReference type="EMBL" id="JBHUEJ010000011">
    <property type="protein sequence ID" value="MFD1709823.1"/>
    <property type="molecule type" value="Genomic_DNA"/>
</dbReference>
<dbReference type="Proteomes" id="UP001597304">
    <property type="component" value="Unassembled WGS sequence"/>
</dbReference>
<organism evidence="1 2">
    <name type="scientific">Ottowia flava</name>
    <dbReference type="NCBI Taxonomy" id="2675430"/>
    <lineage>
        <taxon>Bacteria</taxon>
        <taxon>Pseudomonadati</taxon>
        <taxon>Pseudomonadota</taxon>
        <taxon>Betaproteobacteria</taxon>
        <taxon>Burkholderiales</taxon>
        <taxon>Comamonadaceae</taxon>
        <taxon>Ottowia</taxon>
    </lineage>
</organism>
<protein>
    <recommendedName>
        <fullName evidence="3">HNH endonuclease</fullName>
    </recommendedName>
</protein>
<keyword evidence="2" id="KW-1185">Reference proteome</keyword>
<sequence length="128" mass="14161">MKSCLICGADISFRPYGTLYCLGRCAAEANLRNGAGAAYRAVQREIAAGRMLPARHYKCVDCKKQALDWDHRDYNRPLDVEPVCRSCNKKRGPALPVGEGLFTSKQAKFVTPNFVAPRRSELSPKEAA</sequence>
<evidence type="ECO:0008006" key="3">
    <source>
        <dbReference type="Google" id="ProtNLM"/>
    </source>
</evidence>
<gene>
    <name evidence="1" type="ORF">ACFSF0_04345</name>
</gene>
<proteinExistence type="predicted"/>
<dbReference type="RefSeq" id="WP_147914104.1">
    <property type="nucleotide sequence ID" value="NZ_JBHUEJ010000011.1"/>
</dbReference>
<evidence type="ECO:0000313" key="2">
    <source>
        <dbReference type="Proteomes" id="UP001597304"/>
    </source>
</evidence>
<name>A0ABW4KRE9_9BURK</name>
<comment type="caution">
    <text evidence="1">The sequence shown here is derived from an EMBL/GenBank/DDBJ whole genome shotgun (WGS) entry which is preliminary data.</text>
</comment>
<accession>A0ABW4KRE9</accession>
<reference evidence="2" key="1">
    <citation type="journal article" date="2019" name="Int. J. Syst. Evol. Microbiol.">
        <title>The Global Catalogue of Microorganisms (GCM) 10K type strain sequencing project: providing services to taxonomists for standard genome sequencing and annotation.</title>
        <authorList>
            <consortium name="The Broad Institute Genomics Platform"/>
            <consortium name="The Broad Institute Genome Sequencing Center for Infectious Disease"/>
            <person name="Wu L."/>
            <person name="Ma J."/>
        </authorList>
    </citation>
    <scope>NUCLEOTIDE SEQUENCE [LARGE SCALE GENOMIC DNA]</scope>
    <source>
        <strain evidence="2">LMG 29247</strain>
    </source>
</reference>
<evidence type="ECO:0000313" key="1">
    <source>
        <dbReference type="EMBL" id="MFD1709823.1"/>
    </source>
</evidence>